<feature type="compositionally biased region" description="Basic and acidic residues" evidence="1">
    <location>
        <begin position="25"/>
        <end position="52"/>
    </location>
</feature>
<feature type="region of interest" description="Disordered" evidence="1">
    <location>
        <begin position="25"/>
        <end position="62"/>
    </location>
</feature>
<dbReference type="AlphaFoldDB" id="L8GRE0"/>
<dbReference type="VEuPathDB" id="AmoebaDB:ACA1_022190"/>
<evidence type="ECO:0000313" key="4">
    <source>
        <dbReference type="Proteomes" id="UP000011083"/>
    </source>
</evidence>
<name>L8GRE0_ACACF</name>
<accession>L8GRE0</accession>
<reference evidence="3 4" key="1">
    <citation type="journal article" date="2013" name="Genome Biol.">
        <title>Genome of Acanthamoeba castellanii highlights extensive lateral gene transfer and early evolution of tyrosine kinase signaling.</title>
        <authorList>
            <person name="Clarke M."/>
            <person name="Lohan A.J."/>
            <person name="Liu B."/>
            <person name="Lagkouvardos I."/>
            <person name="Roy S."/>
            <person name="Zafar N."/>
            <person name="Bertelli C."/>
            <person name="Schilde C."/>
            <person name="Kianianmomeni A."/>
            <person name="Burglin T.R."/>
            <person name="Frech C."/>
            <person name="Turcotte B."/>
            <person name="Kopec K.O."/>
            <person name="Synnott J.M."/>
            <person name="Choo C."/>
            <person name="Paponov I."/>
            <person name="Finkler A."/>
            <person name="Soon Heng Tan C."/>
            <person name="Hutchins A.P."/>
            <person name="Weinmeier T."/>
            <person name="Rattei T."/>
            <person name="Chu J.S."/>
            <person name="Gimenez G."/>
            <person name="Irimia M."/>
            <person name="Rigden D.J."/>
            <person name="Fitzpatrick D.A."/>
            <person name="Lorenzo-Morales J."/>
            <person name="Bateman A."/>
            <person name="Chiu C.H."/>
            <person name="Tang P."/>
            <person name="Hegemann P."/>
            <person name="Fromm H."/>
            <person name="Raoult D."/>
            <person name="Greub G."/>
            <person name="Miranda-Saavedra D."/>
            <person name="Chen N."/>
            <person name="Nash P."/>
            <person name="Ginger M.L."/>
            <person name="Horn M."/>
            <person name="Schaap P."/>
            <person name="Caler L."/>
            <person name="Loftus B."/>
        </authorList>
    </citation>
    <scope>NUCLEOTIDE SEQUENCE [LARGE SCALE GENOMIC DNA]</scope>
    <source>
        <strain evidence="3 4">Neff</strain>
    </source>
</reference>
<evidence type="ECO:0000313" key="3">
    <source>
        <dbReference type="EMBL" id="ELR14691.1"/>
    </source>
</evidence>
<dbReference type="Proteomes" id="UP000011083">
    <property type="component" value="Unassembled WGS sequence"/>
</dbReference>
<organism evidence="3 4">
    <name type="scientific">Acanthamoeba castellanii (strain ATCC 30010 / Neff)</name>
    <dbReference type="NCBI Taxonomy" id="1257118"/>
    <lineage>
        <taxon>Eukaryota</taxon>
        <taxon>Amoebozoa</taxon>
        <taxon>Discosea</taxon>
        <taxon>Longamoebia</taxon>
        <taxon>Centramoebida</taxon>
        <taxon>Acanthamoebidae</taxon>
        <taxon>Acanthamoeba</taxon>
    </lineage>
</organism>
<feature type="signal peptide" evidence="2">
    <location>
        <begin position="1"/>
        <end position="21"/>
    </location>
</feature>
<sequence length="82" mass="9218">MKLNVILFALVCLGLLALALAHDGQDLGGKRADDKQKDWDWNDWKGDDKDDHDCNDDGDEKEEGKCFWKCVKVCPTVIPVTV</sequence>
<keyword evidence="4" id="KW-1185">Reference proteome</keyword>
<evidence type="ECO:0000256" key="2">
    <source>
        <dbReference type="SAM" id="SignalP"/>
    </source>
</evidence>
<gene>
    <name evidence="3" type="ORF">ACA1_022190</name>
</gene>
<dbReference type="GeneID" id="14915290"/>
<feature type="chain" id="PRO_5003989756" evidence="2">
    <location>
        <begin position="22"/>
        <end position="82"/>
    </location>
</feature>
<proteinExistence type="predicted"/>
<protein>
    <submittedName>
        <fullName evidence="3">Uncharacterized protein</fullName>
    </submittedName>
</protein>
<keyword evidence="2" id="KW-0732">Signal</keyword>
<dbReference type="EMBL" id="KB008046">
    <property type="protein sequence ID" value="ELR14691.1"/>
    <property type="molecule type" value="Genomic_DNA"/>
</dbReference>
<evidence type="ECO:0000256" key="1">
    <source>
        <dbReference type="SAM" id="MobiDB-lite"/>
    </source>
</evidence>
<dbReference type="KEGG" id="acan:ACA1_022190"/>
<dbReference type="RefSeq" id="XP_004336704.1">
    <property type="nucleotide sequence ID" value="XM_004336656.1"/>
</dbReference>